<feature type="binding site" evidence="7">
    <location>
        <position position="134"/>
    </location>
    <ligand>
        <name>glyoxylate</name>
        <dbReference type="ChEBI" id="CHEBI:36655"/>
    </ligand>
</feature>
<evidence type="ECO:0000313" key="10">
    <source>
        <dbReference type="Proteomes" id="UP000266906"/>
    </source>
</evidence>
<comment type="caution">
    <text evidence="9">The sequence shown here is derived from an EMBL/GenBank/DDBJ whole genome shotgun (WGS) entry which is preliminary data.</text>
</comment>
<dbReference type="PANTHER" id="PTHR10578:SF107">
    <property type="entry name" value="2-HYDROXYACID OXIDASE 1"/>
    <property type="match status" value="1"/>
</dbReference>
<keyword evidence="10" id="KW-1185">Reference proteome</keyword>
<accession>A0A3N4RWS1</accession>
<dbReference type="PIRSF" id="PIRSF000138">
    <property type="entry name" value="Al-hdrx_acd_dh"/>
    <property type="match status" value="1"/>
</dbReference>
<proteinExistence type="inferred from homology"/>
<feature type="binding site" evidence="7">
    <location>
        <position position="261"/>
    </location>
    <ligand>
        <name>glyoxylate</name>
        <dbReference type="ChEBI" id="CHEBI:36655"/>
    </ligand>
</feature>
<dbReference type="GO" id="GO:0010181">
    <property type="term" value="F:FMN binding"/>
    <property type="evidence" value="ECO:0007669"/>
    <property type="project" value="InterPro"/>
</dbReference>
<dbReference type="SUPFAM" id="SSF51395">
    <property type="entry name" value="FMN-linked oxidoreductases"/>
    <property type="match status" value="1"/>
</dbReference>
<feature type="binding site" evidence="7">
    <location>
        <begin position="292"/>
        <end position="296"/>
    </location>
    <ligand>
        <name>FMN</name>
        <dbReference type="ChEBI" id="CHEBI:58210"/>
    </ligand>
</feature>
<dbReference type="PROSITE" id="PS51349">
    <property type="entry name" value="FMN_HYDROXY_ACID_DH_2"/>
    <property type="match status" value="1"/>
</dbReference>
<name>A0A3N4RWS1_9ACTN</name>
<gene>
    <name evidence="9" type="ORF">EDD38_5651</name>
</gene>
<evidence type="ECO:0000256" key="1">
    <source>
        <dbReference type="ARBA" id="ARBA00001917"/>
    </source>
</evidence>
<feature type="domain" description="FMN hydroxy acid dehydrogenase" evidence="8">
    <location>
        <begin position="3"/>
        <end position="363"/>
    </location>
</feature>
<dbReference type="InterPro" id="IPR013785">
    <property type="entry name" value="Aldolase_TIM"/>
</dbReference>
<feature type="binding site" evidence="7">
    <location>
        <position position="169"/>
    </location>
    <ligand>
        <name>glyoxylate</name>
        <dbReference type="ChEBI" id="CHEBI:36655"/>
    </ligand>
</feature>
<feature type="binding site" evidence="7">
    <location>
        <begin position="315"/>
        <end position="316"/>
    </location>
    <ligand>
        <name>FMN</name>
        <dbReference type="ChEBI" id="CHEBI:58210"/>
    </ligand>
</feature>
<evidence type="ECO:0000256" key="7">
    <source>
        <dbReference type="PIRSR" id="PIRSR000138-2"/>
    </source>
</evidence>
<evidence type="ECO:0000256" key="3">
    <source>
        <dbReference type="ARBA" id="ARBA00022643"/>
    </source>
</evidence>
<evidence type="ECO:0000256" key="4">
    <source>
        <dbReference type="ARBA" id="ARBA00023002"/>
    </source>
</evidence>
<keyword evidence="2 7" id="KW-0285">Flavoprotein</keyword>
<keyword evidence="4" id="KW-0560">Oxidoreductase</keyword>
<feature type="binding site" evidence="7">
    <location>
        <position position="237"/>
    </location>
    <ligand>
        <name>FMN</name>
        <dbReference type="ChEBI" id="CHEBI:58210"/>
    </ligand>
</feature>
<comment type="cofactor">
    <cofactor evidence="1">
        <name>FMN</name>
        <dbReference type="ChEBI" id="CHEBI:58210"/>
    </cofactor>
</comment>
<dbReference type="CDD" id="cd02809">
    <property type="entry name" value="alpha_hydroxyacid_oxid_FMN"/>
    <property type="match status" value="1"/>
</dbReference>
<sequence>MDRQGAKPLLVRDYEDLARARLPADVWDFISGGSGTESTLTANRAALERIRLRPRVLTDVTACDPGTELLGARIAAPIGIAPMAYHRLACPEGETATARAAGLAGVPLIVSMFASRTLAEIAAAGSGPLWLQLYWLRQRELLTGLVRRAEEAGFGALVLTVDAPRVGRRLRDVRNGFVLPPGVHAANVAPEAMAASHRAAPDASAIERHAREQFDSSITWKDLAQLRALTTLPLVLKGILTAEDARLALDHGVDAVIVSNHGGRQLDGAVASAQALPEIAAAVGGRCRVIVDGGIRHGTDVLKVLALGADAALVGRPVLWGLAQGGAQGVSDVLGLLRDELEEAMALSGRPRIADVDRSAVVL</sequence>
<evidence type="ECO:0000256" key="5">
    <source>
        <dbReference type="ARBA" id="ARBA00024042"/>
    </source>
</evidence>
<dbReference type="Pfam" id="PF01070">
    <property type="entry name" value="FMN_dh"/>
    <property type="match status" value="1"/>
</dbReference>
<dbReference type="FunFam" id="3.20.20.70:FF:000029">
    <property type="entry name" value="L-lactate dehydrogenase"/>
    <property type="match status" value="1"/>
</dbReference>
<evidence type="ECO:0000313" key="9">
    <source>
        <dbReference type="EMBL" id="RPE28514.1"/>
    </source>
</evidence>
<feature type="binding site" evidence="7">
    <location>
        <position position="264"/>
    </location>
    <ligand>
        <name>glyoxylate</name>
        <dbReference type="ChEBI" id="CHEBI:36655"/>
    </ligand>
</feature>
<evidence type="ECO:0000259" key="8">
    <source>
        <dbReference type="PROSITE" id="PS51349"/>
    </source>
</evidence>
<feature type="binding site" evidence="7">
    <location>
        <position position="259"/>
    </location>
    <ligand>
        <name>FMN</name>
        <dbReference type="ChEBI" id="CHEBI:58210"/>
    </ligand>
</feature>
<feature type="binding site" evidence="7">
    <location>
        <begin position="82"/>
        <end position="84"/>
    </location>
    <ligand>
        <name>FMN</name>
        <dbReference type="ChEBI" id="CHEBI:58210"/>
    </ligand>
</feature>
<dbReference type="PROSITE" id="PS00557">
    <property type="entry name" value="FMN_HYDROXY_ACID_DH_1"/>
    <property type="match status" value="1"/>
</dbReference>
<comment type="similarity">
    <text evidence="5">Belongs to the FMN-dependent alpha-hydroxy acid dehydrogenase family.</text>
</comment>
<feature type="binding site" evidence="7">
    <location>
        <position position="132"/>
    </location>
    <ligand>
        <name>glyoxylate</name>
        <dbReference type="ChEBI" id="CHEBI:36655"/>
    </ligand>
</feature>
<dbReference type="EMBL" id="RKQG01000002">
    <property type="protein sequence ID" value="RPE28514.1"/>
    <property type="molecule type" value="Genomic_DNA"/>
</dbReference>
<dbReference type="InterPro" id="IPR000262">
    <property type="entry name" value="FMN-dep_DH"/>
</dbReference>
<dbReference type="RefSeq" id="WP_123820348.1">
    <property type="nucleotide sequence ID" value="NZ_JBEYIY010000063.1"/>
</dbReference>
<feature type="binding site" evidence="7">
    <location>
        <position position="160"/>
    </location>
    <ligand>
        <name>FMN</name>
        <dbReference type="ChEBI" id="CHEBI:58210"/>
    </ligand>
</feature>
<dbReference type="InterPro" id="IPR008259">
    <property type="entry name" value="FMN_hydac_DH_AS"/>
</dbReference>
<dbReference type="PANTHER" id="PTHR10578">
    <property type="entry name" value="S -2-HYDROXY-ACID OXIDASE-RELATED"/>
    <property type="match status" value="1"/>
</dbReference>
<feature type="active site" description="Proton acceptor" evidence="6">
    <location>
        <position position="261"/>
    </location>
</feature>
<keyword evidence="3 7" id="KW-0288">FMN</keyword>
<evidence type="ECO:0000256" key="6">
    <source>
        <dbReference type="PIRSR" id="PIRSR000138-1"/>
    </source>
</evidence>
<evidence type="ECO:0000256" key="2">
    <source>
        <dbReference type="ARBA" id="ARBA00022630"/>
    </source>
</evidence>
<feature type="binding site" evidence="7">
    <location>
        <position position="111"/>
    </location>
    <ligand>
        <name>FMN</name>
        <dbReference type="ChEBI" id="CHEBI:58210"/>
    </ligand>
</feature>
<dbReference type="InterPro" id="IPR012133">
    <property type="entry name" value="Alpha-hydoxy_acid_DH_FMN"/>
</dbReference>
<dbReference type="Proteomes" id="UP000266906">
    <property type="component" value="Unassembled WGS sequence"/>
</dbReference>
<reference evidence="9 10" key="1">
    <citation type="submission" date="2018-11" db="EMBL/GenBank/DDBJ databases">
        <title>Sequencing the genomes of 1000 actinobacteria strains.</title>
        <authorList>
            <person name="Klenk H.-P."/>
        </authorList>
    </citation>
    <scope>NUCLEOTIDE SEQUENCE [LARGE SCALE GENOMIC DNA]</scope>
    <source>
        <strain evidence="9 10">DSM 44781</strain>
    </source>
</reference>
<protein>
    <submittedName>
        <fullName evidence="9">4-hydroxymandelate oxidase</fullName>
    </submittedName>
</protein>
<organism evidence="9 10">
    <name type="scientific">Kitasatospora cineracea</name>
    <dbReference type="NCBI Taxonomy" id="88074"/>
    <lineage>
        <taxon>Bacteria</taxon>
        <taxon>Bacillati</taxon>
        <taxon>Actinomycetota</taxon>
        <taxon>Actinomycetes</taxon>
        <taxon>Kitasatosporales</taxon>
        <taxon>Streptomycetaceae</taxon>
        <taxon>Kitasatospora</taxon>
    </lineage>
</organism>
<dbReference type="GO" id="GO:0016614">
    <property type="term" value="F:oxidoreductase activity, acting on CH-OH group of donors"/>
    <property type="evidence" value="ECO:0007669"/>
    <property type="project" value="UniProtKB-ARBA"/>
</dbReference>
<dbReference type="AlphaFoldDB" id="A0A3N4RWS1"/>
<dbReference type="InterPro" id="IPR037396">
    <property type="entry name" value="FMN_HAD"/>
</dbReference>
<dbReference type="Gene3D" id="3.20.20.70">
    <property type="entry name" value="Aldolase class I"/>
    <property type="match status" value="1"/>
</dbReference>